<evidence type="ECO:0000256" key="1">
    <source>
        <dbReference type="ARBA" id="ARBA00023125"/>
    </source>
</evidence>
<dbReference type="InterPro" id="IPR050624">
    <property type="entry name" value="HTH-type_Tx_Regulator"/>
</dbReference>
<comment type="caution">
    <text evidence="4">The sequence shown here is derived from an EMBL/GenBank/DDBJ whole genome shotgun (WGS) entry which is preliminary data.</text>
</comment>
<dbReference type="PROSITE" id="PS50977">
    <property type="entry name" value="HTH_TETR_2"/>
    <property type="match status" value="1"/>
</dbReference>
<dbReference type="PRINTS" id="PR00455">
    <property type="entry name" value="HTHTETR"/>
</dbReference>
<dbReference type="Proteomes" id="UP000823638">
    <property type="component" value="Unassembled WGS sequence"/>
</dbReference>
<dbReference type="EMBL" id="JADIMM010000043">
    <property type="protein sequence ID" value="MBO8457251.1"/>
    <property type="molecule type" value="Genomic_DNA"/>
</dbReference>
<dbReference type="AlphaFoldDB" id="A0A9D9HNR5"/>
<accession>A0A9D9HNR5</accession>
<name>A0A9D9HNR5_9SPIR</name>
<gene>
    <name evidence="4" type="ORF">IAA81_03370</name>
</gene>
<evidence type="ECO:0000259" key="3">
    <source>
        <dbReference type="PROSITE" id="PS50977"/>
    </source>
</evidence>
<dbReference type="PANTHER" id="PTHR43479">
    <property type="entry name" value="ACREF/ENVCD OPERON REPRESSOR-RELATED"/>
    <property type="match status" value="1"/>
</dbReference>
<proteinExistence type="predicted"/>
<evidence type="ECO:0000256" key="2">
    <source>
        <dbReference type="PROSITE-ProRule" id="PRU00335"/>
    </source>
</evidence>
<dbReference type="SUPFAM" id="SSF48498">
    <property type="entry name" value="Tetracyclin repressor-like, C-terminal domain"/>
    <property type="match status" value="1"/>
</dbReference>
<dbReference type="InterPro" id="IPR009057">
    <property type="entry name" value="Homeodomain-like_sf"/>
</dbReference>
<evidence type="ECO:0000313" key="4">
    <source>
        <dbReference type="EMBL" id="MBO8457251.1"/>
    </source>
</evidence>
<dbReference type="Gene3D" id="1.10.10.60">
    <property type="entry name" value="Homeodomain-like"/>
    <property type="match status" value="1"/>
</dbReference>
<evidence type="ECO:0000313" key="5">
    <source>
        <dbReference type="Proteomes" id="UP000823638"/>
    </source>
</evidence>
<dbReference type="GO" id="GO:0003677">
    <property type="term" value="F:DNA binding"/>
    <property type="evidence" value="ECO:0007669"/>
    <property type="project" value="UniProtKB-UniRule"/>
</dbReference>
<dbReference type="InterPro" id="IPR001647">
    <property type="entry name" value="HTH_TetR"/>
</dbReference>
<dbReference type="Pfam" id="PF00440">
    <property type="entry name" value="TetR_N"/>
    <property type="match status" value="1"/>
</dbReference>
<dbReference type="SUPFAM" id="SSF46689">
    <property type="entry name" value="Homeodomain-like"/>
    <property type="match status" value="1"/>
</dbReference>
<reference evidence="4" key="2">
    <citation type="journal article" date="2021" name="PeerJ">
        <title>Extensive microbial diversity within the chicken gut microbiome revealed by metagenomics and culture.</title>
        <authorList>
            <person name="Gilroy R."/>
            <person name="Ravi A."/>
            <person name="Getino M."/>
            <person name="Pursley I."/>
            <person name="Horton D.L."/>
            <person name="Alikhan N.F."/>
            <person name="Baker D."/>
            <person name="Gharbi K."/>
            <person name="Hall N."/>
            <person name="Watson M."/>
            <person name="Adriaenssens E.M."/>
            <person name="Foster-Nyarko E."/>
            <person name="Jarju S."/>
            <person name="Secka A."/>
            <person name="Antonio M."/>
            <person name="Oren A."/>
            <person name="Chaudhuri R.R."/>
            <person name="La Ragione R."/>
            <person name="Hildebrand F."/>
            <person name="Pallen M.J."/>
        </authorList>
    </citation>
    <scope>NUCLEOTIDE SEQUENCE</scope>
    <source>
        <strain evidence="4">10532</strain>
    </source>
</reference>
<reference evidence="4" key="1">
    <citation type="submission" date="2020-10" db="EMBL/GenBank/DDBJ databases">
        <authorList>
            <person name="Gilroy R."/>
        </authorList>
    </citation>
    <scope>NUCLEOTIDE SEQUENCE</scope>
    <source>
        <strain evidence="4">10532</strain>
    </source>
</reference>
<keyword evidence="1 2" id="KW-0238">DNA-binding</keyword>
<dbReference type="InterPro" id="IPR036271">
    <property type="entry name" value="Tet_transcr_reg_TetR-rel_C_sf"/>
</dbReference>
<feature type="DNA-binding region" description="H-T-H motif" evidence="2">
    <location>
        <begin position="31"/>
        <end position="50"/>
    </location>
</feature>
<dbReference type="Gene3D" id="1.10.357.10">
    <property type="entry name" value="Tetracycline Repressor, domain 2"/>
    <property type="match status" value="1"/>
</dbReference>
<dbReference type="PANTHER" id="PTHR43479:SF11">
    <property type="entry name" value="ACREF_ENVCD OPERON REPRESSOR-RELATED"/>
    <property type="match status" value="1"/>
</dbReference>
<organism evidence="4 5">
    <name type="scientific">Candidatus Gallitreponema excrementavium</name>
    <dbReference type="NCBI Taxonomy" id="2840840"/>
    <lineage>
        <taxon>Bacteria</taxon>
        <taxon>Pseudomonadati</taxon>
        <taxon>Spirochaetota</taxon>
        <taxon>Spirochaetia</taxon>
        <taxon>Spirochaetales</taxon>
        <taxon>Candidatus Gallitreponema</taxon>
    </lineage>
</organism>
<protein>
    <submittedName>
        <fullName evidence="4">TetR/AcrR family transcriptional regulator</fullName>
    </submittedName>
</protein>
<feature type="domain" description="HTH tetR-type" evidence="3">
    <location>
        <begin position="8"/>
        <end position="68"/>
    </location>
</feature>
<sequence>MAIIVEHEKRRHEILDKALEVFVDEGYEDATFQKIADKCGITRTTLYIYFKNKKEIFLWSIKQLTEKLEKNILKLMEDRDKSCKERLLDMLYLIIDECAANKALFEVILSYLIQISKTGKDPNSRVKRRTIRMRHLISQLLIEGEDKGEFKKLNLKTANDMLYSYVESAIFRLAVLGSGDVSDIKKVAELSVDSFLK</sequence>